<dbReference type="Proteomes" id="UP000267096">
    <property type="component" value="Unassembled WGS sequence"/>
</dbReference>
<organism evidence="4">
    <name type="scientific">Anisakis simplex</name>
    <name type="common">Herring worm</name>
    <dbReference type="NCBI Taxonomy" id="6269"/>
    <lineage>
        <taxon>Eukaryota</taxon>
        <taxon>Metazoa</taxon>
        <taxon>Ecdysozoa</taxon>
        <taxon>Nematoda</taxon>
        <taxon>Chromadorea</taxon>
        <taxon>Rhabditida</taxon>
        <taxon>Spirurina</taxon>
        <taxon>Ascaridomorpha</taxon>
        <taxon>Ascaridoidea</taxon>
        <taxon>Anisakidae</taxon>
        <taxon>Anisakis</taxon>
        <taxon>Anisakis simplex complex</taxon>
    </lineage>
</organism>
<keyword evidence="3" id="KW-1185">Reference proteome</keyword>
<reference evidence="2 3" key="2">
    <citation type="submission" date="2018-11" db="EMBL/GenBank/DDBJ databases">
        <authorList>
            <consortium name="Pathogen Informatics"/>
        </authorList>
    </citation>
    <scope>NUCLEOTIDE SEQUENCE [LARGE SCALE GENOMIC DNA]</scope>
</reference>
<dbReference type="EMBL" id="UYRR01000467">
    <property type="protein sequence ID" value="VDK17921.1"/>
    <property type="molecule type" value="Genomic_DNA"/>
</dbReference>
<sequence length="221" mass="25266">MGAAQPHYYELRSRRVRRQPTAAQPQEQPRPQPQPFRPHNIEELRPEHRVEVAAPEHEAYHICDQQQIWCRLPNCSRPQQPFKTVAAWKIHVRRAACHQLETLCTWCGHVVILPPEHLSAADTKAIMDDHRAERCVGASKRIKEARIAASERLTILGRDASHIAVPEEAAEEASVPNPRKRHLASEEARRADQCCSYIKRFKEAHPDILAIIGVEHQLNIS</sequence>
<gene>
    <name evidence="2" type="ORF">ASIM_LOCUS631</name>
</gene>
<dbReference type="WBParaSite" id="ASIM_0000073101-mRNA-1">
    <property type="protein sequence ID" value="ASIM_0000073101-mRNA-1"/>
    <property type="gene ID" value="ASIM_0000073101"/>
</dbReference>
<accession>A0A0M3IZP8</accession>
<proteinExistence type="predicted"/>
<protein>
    <submittedName>
        <fullName evidence="4">CW-type domain-containing protein</fullName>
    </submittedName>
</protein>
<evidence type="ECO:0000313" key="4">
    <source>
        <dbReference type="WBParaSite" id="ASIM_0000073101-mRNA-1"/>
    </source>
</evidence>
<reference evidence="4" key="1">
    <citation type="submission" date="2017-02" db="UniProtKB">
        <authorList>
            <consortium name="WormBaseParasite"/>
        </authorList>
    </citation>
    <scope>IDENTIFICATION</scope>
</reference>
<dbReference type="AlphaFoldDB" id="A0A0M3IZP8"/>
<feature type="region of interest" description="Disordered" evidence="1">
    <location>
        <begin position="1"/>
        <end position="39"/>
    </location>
</feature>
<name>A0A0M3IZP8_ANISI</name>
<evidence type="ECO:0000313" key="2">
    <source>
        <dbReference type="EMBL" id="VDK17921.1"/>
    </source>
</evidence>
<feature type="region of interest" description="Disordered" evidence="1">
    <location>
        <begin position="167"/>
        <end position="186"/>
    </location>
</feature>
<evidence type="ECO:0000256" key="1">
    <source>
        <dbReference type="SAM" id="MobiDB-lite"/>
    </source>
</evidence>
<evidence type="ECO:0000313" key="3">
    <source>
        <dbReference type="Proteomes" id="UP000267096"/>
    </source>
</evidence>